<gene>
    <name evidence="8" type="ORF">PVL29_006837</name>
</gene>
<dbReference type="AlphaFoldDB" id="A0AA39DXI6"/>
<feature type="compositionally biased region" description="Basic and acidic residues" evidence="5">
    <location>
        <begin position="496"/>
        <end position="512"/>
    </location>
</feature>
<dbReference type="InterPro" id="IPR053793">
    <property type="entry name" value="PB1-like"/>
</dbReference>
<dbReference type="EMBL" id="JARBHA010000005">
    <property type="protein sequence ID" value="KAJ9701636.1"/>
    <property type="molecule type" value="Genomic_DNA"/>
</dbReference>
<dbReference type="InterPro" id="IPR003035">
    <property type="entry name" value="RWP-RK_dom"/>
</dbReference>
<feature type="domain" description="RWP-RK" evidence="6">
    <location>
        <begin position="499"/>
        <end position="586"/>
    </location>
</feature>
<feature type="compositionally biased region" description="Low complexity" evidence="5">
    <location>
        <begin position="758"/>
        <end position="781"/>
    </location>
</feature>
<feature type="region of interest" description="Disordered" evidence="5">
    <location>
        <begin position="749"/>
        <end position="795"/>
    </location>
</feature>
<reference evidence="8 9" key="1">
    <citation type="journal article" date="2023" name="BMC Biotechnol.">
        <title>Vitis rotundifolia cv Carlos genome sequencing.</title>
        <authorList>
            <person name="Huff M."/>
            <person name="Hulse-Kemp A."/>
            <person name="Scheffler B."/>
            <person name="Youngblood R."/>
            <person name="Simpson S."/>
            <person name="Babiker E."/>
            <person name="Staton M."/>
        </authorList>
    </citation>
    <scope>NUCLEOTIDE SEQUENCE [LARGE SCALE GENOMIC DNA]</scope>
    <source>
        <tissue evidence="8">Leaf</tissue>
    </source>
</reference>
<feature type="region of interest" description="Disordered" evidence="5">
    <location>
        <begin position="656"/>
        <end position="676"/>
    </location>
</feature>
<evidence type="ECO:0000256" key="3">
    <source>
        <dbReference type="ARBA" id="ARBA00023163"/>
    </source>
</evidence>
<evidence type="ECO:0000313" key="8">
    <source>
        <dbReference type="EMBL" id="KAJ9701636.1"/>
    </source>
</evidence>
<dbReference type="PROSITE" id="PS51519">
    <property type="entry name" value="RWP_RK"/>
    <property type="match status" value="1"/>
</dbReference>
<feature type="compositionally biased region" description="Polar residues" evidence="5">
    <location>
        <begin position="56"/>
        <end position="70"/>
    </location>
</feature>
<dbReference type="InterPro" id="IPR055081">
    <property type="entry name" value="NLP1-9_GAF"/>
</dbReference>
<proteinExistence type="predicted"/>
<evidence type="ECO:0000256" key="4">
    <source>
        <dbReference type="ARBA" id="ARBA00023242"/>
    </source>
</evidence>
<keyword evidence="2" id="KW-0238">DNA-binding</keyword>
<feature type="region of interest" description="Disordered" evidence="5">
    <location>
        <begin position="46"/>
        <end position="70"/>
    </location>
</feature>
<accession>A0AA39DXI6</accession>
<dbReference type="CDD" id="cd06407">
    <property type="entry name" value="PB1_NLP"/>
    <property type="match status" value="1"/>
</dbReference>
<keyword evidence="9" id="KW-1185">Reference proteome</keyword>
<dbReference type="InterPro" id="IPR000270">
    <property type="entry name" value="PB1_dom"/>
</dbReference>
<keyword evidence="3" id="KW-0804">Transcription</keyword>
<dbReference type="GO" id="GO:0003700">
    <property type="term" value="F:DNA-binding transcription factor activity"/>
    <property type="evidence" value="ECO:0007669"/>
    <property type="project" value="InterPro"/>
</dbReference>
<sequence>MNFDASTGWCNNSAMEQSYASYEMSPHQSMPYSDVFNFSDQNVATNSVSDGREADNSNATRSNSSPFQQNFVSEIGPLGRPLAEKMLTALSFFKQSCEGGILAQVWVPIRTGDHYMLSTYEQPYLLDQTLAGYREVSRAFTFSAEDKSGLLPGLPGRVFMSKVPEWTSNVGYYNLEEYLRVKHAAHHDVRGSIAFPVFDPSDMSCCAVLELVTLEEKSNFDSEMEMVCRALEAVNLKSTTPPRLQQQYFSKNQRAALAEIIDVLRAVCHAHRLPLALTWIPCNFIRGDADEIIRVHIKQSNTSSSGKCMLCIEETACYVNDREMQGFVHACMEHYIEEGQGVSGKALQSNHPFFFQDVKKYDISEYPLVHHARKFGLNAAVAIRLRSTFTGNDDYILEFFLPVSMKGSAEQQLLLNNLSGTMQKMCRSLRRVSDTELLGVECSKFGIERGALTNLPPMPVSRSNSQLELSEFEFNSDRMALDASNLGIEGMVASVPREKKTSGSRRQQDKRRTVAEKNVSLSLLQQYFSGSLKDAAKSIGVCPTTLKRICRQHGISRWPSRKINKVNRSLRKIQTVLSSVQGVEGGLKFDPATGGLVAAGSVIQDFGAGPNILVQDLPVLHPGPASQAAPSAPPAIGVDGEVKVEEDDCYVVGTQRSSRSLQQNLNPPRQEQKTSNIALVDCSEDSKSMDLESGSFRSAASLDAMPWALAENPMLGSYFAQASSTWGARSSTTTFPAAAAVAAANEMDTGVDGDQPTSSGMTASSNSSASMVHASSSSSPSFERQLPARGKTKVEDGGSKITVKASYKEDTIRFKFEPSAGCFQLYDEVARRFGLQIGTFQLKYLDDEEEWVMLVNDADLQECLDILEDVGSRSVKFLVRDTPAAMGSSGSSNCFLIGGS</sequence>
<protein>
    <submittedName>
        <fullName evidence="8">Uncharacterized protein</fullName>
    </submittedName>
</protein>
<evidence type="ECO:0000259" key="7">
    <source>
        <dbReference type="PROSITE" id="PS51745"/>
    </source>
</evidence>
<dbReference type="InterPro" id="IPR045012">
    <property type="entry name" value="NLP"/>
</dbReference>
<comment type="caution">
    <text evidence="8">The sequence shown here is derived from an EMBL/GenBank/DDBJ whole genome shotgun (WGS) entry which is preliminary data.</text>
</comment>
<evidence type="ECO:0000256" key="2">
    <source>
        <dbReference type="ARBA" id="ARBA00023125"/>
    </source>
</evidence>
<dbReference type="Proteomes" id="UP001168098">
    <property type="component" value="Unassembled WGS sequence"/>
</dbReference>
<dbReference type="Pfam" id="PF00564">
    <property type="entry name" value="PB1"/>
    <property type="match status" value="1"/>
</dbReference>
<keyword evidence="1" id="KW-0805">Transcription regulation</keyword>
<feature type="region of interest" description="Disordered" evidence="5">
    <location>
        <begin position="493"/>
        <end position="512"/>
    </location>
</feature>
<dbReference type="InterPro" id="IPR034891">
    <property type="entry name" value="PB1_NLP"/>
</dbReference>
<organism evidence="8 9">
    <name type="scientific">Vitis rotundifolia</name>
    <name type="common">Muscadine grape</name>
    <dbReference type="NCBI Taxonomy" id="103349"/>
    <lineage>
        <taxon>Eukaryota</taxon>
        <taxon>Viridiplantae</taxon>
        <taxon>Streptophyta</taxon>
        <taxon>Embryophyta</taxon>
        <taxon>Tracheophyta</taxon>
        <taxon>Spermatophyta</taxon>
        <taxon>Magnoliopsida</taxon>
        <taxon>eudicotyledons</taxon>
        <taxon>Gunneridae</taxon>
        <taxon>Pentapetalae</taxon>
        <taxon>rosids</taxon>
        <taxon>Vitales</taxon>
        <taxon>Vitaceae</taxon>
        <taxon>Viteae</taxon>
        <taxon>Vitis</taxon>
    </lineage>
</organism>
<keyword evidence="4" id="KW-0539">Nucleus</keyword>
<dbReference type="Gene3D" id="3.10.20.90">
    <property type="entry name" value="Phosphatidylinositol 3-kinase Catalytic Subunit, Chain A, domain 1"/>
    <property type="match status" value="1"/>
</dbReference>
<name>A0AA39DXI6_VITRO</name>
<dbReference type="SUPFAM" id="SSF54277">
    <property type="entry name" value="CAD &amp; PB1 domains"/>
    <property type="match status" value="1"/>
</dbReference>
<feature type="domain" description="PB1" evidence="7">
    <location>
        <begin position="800"/>
        <end position="882"/>
    </location>
</feature>
<dbReference type="SMART" id="SM00666">
    <property type="entry name" value="PB1"/>
    <property type="match status" value="1"/>
</dbReference>
<dbReference type="Pfam" id="PF22922">
    <property type="entry name" value="GAF_NLP"/>
    <property type="match status" value="1"/>
</dbReference>
<dbReference type="PANTHER" id="PTHR32002:SF41">
    <property type="entry name" value="PROTEIN NLP8"/>
    <property type="match status" value="1"/>
</dbReference>
<evidence type="ECO:0000313" key="9">
    <source>
        <dbReference type="Proteomes" id="UP001168098"/>
    </source>
</evidence>
<dbReference type="PANTHER" id="PTHR32002">
    <property type="entry name" value="PROTEIN NLP8"/>
    <property type="match status" value="1"/>
</dbReference>
<evidence type="ECO:0000256" key="1">
    <source>
        <dbReference type="ARBA" id="ARBA00023015"/>
    </source>
</evidence>
<evidence type="ECO:0000256" key="5">
    <source>
        <dbReference type="SAM" id="MobiDB-lite"/>
    </source>
</evidence>
<dbReference type="PROSITE" id="PS51745">
    <property type="entry name" value="PB1"/>
    <property type="match status" value="1"/>
</dbReference>
<dbReference type="GO" id="GO:0003677">
    <property type="term" value="F:DNA binding"/>
    <property type="evidence" value="ECO:0007669"/>
    <property type="project" value="UniProtKB-KW"/>
</dbReference>
<dbReference type="Pfam" id="PF02042">
    <property type="entry name" value="RWP-RK"/>
    <property type="match status" value="1"/>
</dbReference>
<evidence type="ECO:0000259" key="6">
    <source>
        <dbReference type="PROSITE" id="PS51519"/>
    </source>
</evidence>